<organism evidence="6 7">
    <name type="scientific">Zingiber officinale</name>
    <name type="common">Ginger</name>
    <name type="synonym">Amomum zingiber</name>
    <dbReference type="NCBI Taxonomy" id="94328"/>
    <lineage>
        <taxon>Eukaryota</taxon>
        <taxon>Viridiplantae</taxon>
        <taxon>Streptophyta</taxon>
        <taxon>Embryophyta</taxon>
        <taxon>Tracheophyta</taxon>
        <taxon>Spermatophyta</taxon>
        <taxon>Magnoliopsida</taxon>
        <taxon>Liliopsida</taxon>
        <taxon>Zingiberales</taxon>
        <taxon>Zingiberaceae</taxon>
        <taxon>Zingiber</taxon>
    </lineage>
</organism>
<feature type="compositionally biased region" description="Basic and acidic residues" evidence="4">
    <location>
        <begin position="42"/>
        <end position="51"/>
    </location>
</feature>
<gene>
    <name evidence="6" type="ORF">ZIOFF_062064</name>
</gene>
<dbReference type="InterPro" id="IPR039647">
    <property type="entry name" value="EF_hand_pair_protein_CML-like"/>
</dbReference>
<dbReference type="Proteomes" id="UP000734854">
    <property type="component" value="Unassembled WGS sequence"/>
</dbReference>
<dbReference type="GO" id="GO:0005509">
    <property type="term" value="F:calcium ion binding"/>
    <property type="evidence" value="ECO:0007669"/>
    <property type="project" value="InterPro"/>
</dbReference>
<feature type="domain" description="EF-hand" evidence="5">
    <location>
        <begin position="224"/>
        <end position="258"/>
    </location>
</feature>
<evidence type="ECO:0000313" key="7">
    <source>
        <dbReference type="Proteomes" id="UP000734854"/>
    </source>
</evidence>
<accession>A0A8J5F3L8</accession>
<dbReference type="Pfam" id="PF13499">
    <property type="entry name" value="EF-hand_7"/>
    <property type="match status" value="1"/>
</dbReference>
<dbReference type="PROSITE" id="PS00018">
    <property type="entry name" value="EF_HAND_1"/>
    <property type="match status" value="2"/>
</dbReference>
<evidence type="ECO:0000313" key="6">
    <source>
        <dbReference type="EMBL" id="KAG6478621.1"/>
    </source>
</evidence>
<dbReference type="AlphaFoldDB" id="A0A8J5F3L8"/>
<keyword evidence="2" id="KW-0677">Repeat</keyword>
<evidence type="ECO:0000256" key="1">
    <source>
        <dbReference type="ARBA" id="ARBA00022723"/>
    </source>
</evidence>
<dbReference type="InterPro" id="IPR018247">
    <property type="entry name" value="EF_Hand_1_Ca_BS"/>
</dbReference>
<dbReference type="PROSITE" id="PS50222">
    <property type="entry name" value="EF_HAND_2"/>
    <property type="match status" value="2"/>
</dbReference>
<dbReference type="SUPFAM" id="SSF47473">
    <property type="entry name" value="EF-hand"/>
    <property type="match status" value="1"/>
</dbReference>
<feature type="region of interest" description="Disordered" evidence="4">
    <location>
        <begin position="27"/>
        <end position="51"/>
    </location>
</feature>
<dbReference type="PANTHER" id="PTHR10891">
    <property type="entry name" value="EF-HAND CALCIUM-BINDING DOMAIN CONTAINING PROTEIN"/>
    <property type="match status" value="1"/>
</dbReference>
<protein>
    <recommendedName>
        <fullName evidence="5">EF-hand domain-containing protein</fullName>
    </recommendedName>
</protein>
<dbReference type="InterPro" id="IPR011992">
    <property type="entry name" value="EF-hand-dom_pair"/>
</dbReference>
<keyword evidence="3" id="KW-0106">Calcium</keyword>
<dbReference type="Gene3D" id="1.10.238.10">
    <property type="entry name" value="EF-hand"/>
    <property type="match status" value="1"/>
</dbReference>
<name>A0A8J5F3L8_ZINOF</name>
<sequence>MPPPHAATAASSGCGCRCRCLPSVPPTPPVAADTASSGYPQNREERKKERDQRSAFRLLPLLQFDNKVLMEKIHFPETIFTIHQVLILVSILVKDLSLKSMSFLQDFVGFCTCMSVLHHDDDDEDQKQQQQLQEPPVQNAASVEGLRRGDLELILSRMGLDPSEEDEEEEDLYELLPNLFAEEEPSLEELRQAFFVFDKNDDGFIDARELRRVLSELGVRDQRLDLDACERMIRVHDRNRDGVMDFGEFVRFMEIGFC</sequence>
<comment type="caution">
    <text evidence="6">The sequence shown here is derived from an EMBL/GenBank/DDBJ whole genome shotgun (WGS) entry which is preliminary data.</text>
</comment>
<proteinExistence type="predicted"/>
<evidence type="ECO:0000256" key="2">
    <source>
        <dbReference type="ARBA" id="ARBA00022737"/>
    </source>
</evidence>
<keyword evidence="7" id="KW-1185">Reference proteome</keyword>
<evidence type="ECO:0000256" key="3">
    <source>
        <dbReference type="ARBA" id="ARBA00022837"/>
    </source>
</evidence>
<feature type="compositionally biased region" description="Low complexity" evidence="4">
    <location>
        <begin position="128"/>
        <end position="138"/>
    </location>
</feature>
<evidence type="ECO:0000256" key="4">
    <source>
        <dbReference type="SAM" id="MobiDB-lite"/>
    </source>
</evidence>
<evidence type="ECO:0000259" key="5">
    <source>
        <dbReference type="PROSITE" id="PS50222"/>
    </source>
</evidence>
<dbReference type="EMBL" id="JACMSC010000017">
    <property type="protein sequence ID" value="KAG6478621.1"/>
    <property type="molecule type" value="Genomic_DNA"/>
</dbReference>
<keyword evidence="1" id="KW-0479">Metal-binding</keyword>
<feature type="domain" description="EF-hand" evidence="5">
    <location>
        <begin position="185"/>
        <end position="220"/>
    </location>
</feature>
<reference evidence="6 7" key="1">
    <citation type="submission" date="2020-08" db="EMBL/GenBank/DDBJ databases">
        <title>Plant Genome Project.</title>
        <authorList>
            <person name="Zhang R.-G."/>
        </authorList>
    </citation>
    <scope>NUCLEOTIDE SEQUENCE [LARGE SCALE GENOMIC DNA]</scope>
    <source>
        <tissue evidence="6">Rhizome</tissue>
    </source>
</reference>
<dbReference type="SMART" id="SM00054">
    <property type="entry name" value="EFh"/>
    <property type="match status" value="2"/>
</dbReference>
<dbReference type="FunFam" id="1.10.238.10:FF:000003">
    <property type="entry name" value="Calmodulin A"/>
    <property type="match status" value="1"/>
</dbReference>
<feature type="region of interest" description="Disordered" evidence="4">
    <location>
        <begin position="122"/>
        <end position="141"/>
    </location>
</feature>
<dbReference type="CDD" id="cd00051">
    <property type="entry name" value="EFh"/>
    <property type="match status" value="1"/>
</dbReference>
<dbReference type="InterPro" id="IPR002048">
    <property type="entry name" value="EF_hand_dom"/>
</dbReference>